<dbReference type="KEGG" id="ahel:Q31a_50490"/>
<dbReference type="Proteomes" id="UP000318017">
    <property type="component" value="Chromosome"/>
</dbReference>
<organism evidence="1 2">
    <name type="scientific">Aureliella helgolandensis</name>
    <dbReference type="NCBI Taxonomy" id="2527968"/>
    <lineage>
        <taxon>Bacteria</taxon>
        <taxon>Pseudomonadati</taxon>
        <taxon>Planctomycetota</taxon>
        <taxon>Planctomycetia</taxon>
        <taxon>Pirellulales</taxon>
        <taxon>Pirellulaceae</taxon>
        <taxon>Aureliella</taxon>
    </lineage>
</organism>
<accession>A0A518GDJ6</accession>
<dbReference type="AlphaFoldDB" id="A0A518GDJ6"/>
<proteinExistence type="predicted"/>
<evidence type="ECO:0000313" key="2">
    <source>
        <dbReference type="Proteomes" id="UP000318017"/>
    </source>
</evidence>
<reference evidence="1 2" key="1">
    <citation type="submission" date="2019-02" db="EMBL/GenBank/DDBJ databases">
        <title>Deep-cultivation of Planctomycetes and their phenomic and genomic characterization uncovers novel biology.</title>
        <authorList>
            <person name="Wiegand S."/>
            <person name="Jogler M."/>
            <person name="Boedeker C."/>
            <person name="Pinto D."/>
            <person name="Vollmers J."/>
            <person name="Rivas-Marin E."/>
            <person name="Kohn T."/>
            <person name="Peeters S.H."/>
            <person name="Heuer A."/>
            <person name="Rast P."/>
            <person name="Oberbeckmann S."/>
            <person name="Bunk B."/>
            <person name="Jeske O."/>
            <person name="Meyerdierks A."/>
            <person name="Storesund J.E."/>
            <person name="Kallscheuer N."/>
            <person name="Luecker S."/>
            <person name="Lage O.M."/>
            <person name="Pohl T."/>
            <person name="Merkel B.J."/>
            <person name="Hornburger P."/>
            <person name="Mueller R.-W."/>
            <person name="Bruemmer F."/>
            <person name="Labrenz M."/>
            <person name="Spormann A.M."/>
            <person name="Op den Camp H."/>
            <person name="Overmann J."/>
            <person name="Amann R."/>
            <person name="Jetten M.S.M."/>
            <person name="Mascher T."/>
            <person name="Medema M.H."/>
            <person name="Devos D.P."/>
            <person name="Kaster A.-K."/>
            <person name="Ovreas L."/>
            <person name="Rohde M."/>
            <person name="Galperin M.Y."/>
            <person name="Jogler C."/>
        </authorList>
    </citation>
    <scope>NUCLEOTIDE SEQUENCE [LARGE SCALE GENOMIC DNA]</scope>
    <source>
        <strain evidence="1 2">Q31a</strain>
    </source>
</reference>
<dbReference type="RefSeq" id="WP_145082940.1">
    <property type="nucleotide sequence ID" value="NZ_CP036298.1"/>
</dbReference>
<gene>
    <name evidence="1" type="ORF">Q31a_50490</name>
</gene>
<keyword evidence="2" id="KW-1185">Reference proteome</keyword>
<name>A0A518GDJ6_9BACT</name>
<evidence type="ECO:0008006" key="3">
    <source>
        <dbReference type="Google" id="ProtNLM"/>
    </source>
</evidence>
<evidence type="ECO:0000313" key="1">
    <source>
        <dbReference type="EMBL" id="QDV26672.1"/>
    </source>
</evidence>
<dbReference type="EMBL" id="CP036298">
    <property type="protein sequence ID" value="QDV26672.1"/>
    <property type="molecule type" value="Genomic_DNA"/>
</dbReference>
<dbReference type="PROSITE" id="PS51257">
    <property type="entry name" value="PROKAR_LIPOPROTEIN"/>
    <property type="match status" value="1"/>
</dbReference>
<protein>
    <recommendedName>
        <fullName evidence="3">Lipoprotein</fullName>
    </recommendedName>
</protein>
<sequence>MLLTFEKKILGLLVSASLVASTGCIGITQGVNLGPLAIPVPISPYFQDQEELEFHNHERYERVPIIGPITAGGPAIALDPPSDDEVMQALERARPVRGGLPLLHEKQRNNVKIVKEKISDYVDPPRFIPLIGMASLHHAHYKCTVYFEERTINGWPVPYTLEDKESAEVLYIDHNHFHMCGNPDTGASSIY</sequence>
<dbReference type="OrthoDB" id="261685at2"/>